<dbReference type="Proteomes" id="UP000006443">
    <property type="component" value="Unassembled WGS sequence"/>
</dbReference>
<dbReference type="GO" id="GO:0004252">
    <property type="term" value="F:serine-type endopeptidase activity"/>
    <property type="evidence" value="ECO:0007669"/>
    <property type="project" value="InterPro"/>
</dbReference>
<dbReference type="EMBL" id="ACJM01000007">
    <property type="protein sequence ID" value="EEG77594.1"/>
    <property type="molecule type" value="Genomic_DNA"/>
</dbReference>
<dbReference type="OrthoDB" id="9764363at2"/>
<dbReference type="GO" id="GO:0004176">
    <property type="term" value="F:ATP-dependent peptidase activity"/>
    <property type="evidence" value="ECO:0007669"/>
    <property type="project" value="InterPro"/>
</dbReference>
<evidence type="ECO:0000256" key="4">
    <source>
        <dbReference type="ARBA" id="ARBA00022825"/>
    </source>
</evidence>
<dbReference type="PANTHER" id="PTHR42987:SF4">
    <property type="entry name" value="PROTEASE SOHB-RELATED"/>
    <property type="match status" value="1"/>
</dbReference>
<dbReference type="EC" id="3.1.3.26" evidence="7"/>
<evidence type="ECO:0000256" key="2">
    <source>
        <dbReference type="ARBA" id="ARBA00022670"/>
    </source>
</evidence>
<dbReference type="InterPro" id="IPR029045">
    <property type="entry name" value="ClpP/crotonase-like_dom_sf"/>
</dbReference>
<evidence type="ECO:0000256" key="5">
    <source>
        <dbReference type="SAM" id="Phobius"/>
    </source>
</evidence>
<evidence type="ECO:0000313" key="7">
    <source>
        <dbReference type="EMBL" id="EEG77594.1"/>
    </source>
</evidence>
<dbReference type="SUPFAM" id="SSF52096">
    <property type="entry name" value="ClpP/crotonase"/>
    <property type="match status" value="1"/>
</dbReference>
<organism evidence="7 8">
    <name type="scientific">Dethiobacter alkaliphilus AHT 1</name>
    <dbReference type="NCBI Taxonomy" id="555088"/>
    <lineage>
        <taxon>Bacteria</taxon>
        <taxon>Bacillati</taxon>
        <taxon>Bacillota</taxon>
        <taxon>Dethiobacteria</taxon>
        <taxon>Dethiobacterales</taxon>
        <taxon>Dethiobacteraceae</taxon>
        <taxon>Dethiobacter</taxon>
    </lineage>
</organism>
<evidence type="ECO:0000259" key="6">
    <source>
        <dbReference type="Pfam" id="PF01343"/>
    </source>
</evidence>
<evidence type="ECO:0000256" key="1">
    <source>
        <dbReference type="ARBA" id="ARBA00008683"/>
    </source>
</evidence>
<comment type="similarity">
    <text evidence="1">Belongs to the peptidase S49 family.</text>
</comment>
<evidence type="ECO:0000256" key="3">
    <source>
        <dbReference type="ARBA" id="ARBA00022801"/>
    </source>
</evidence>
<dbReference type="eggNOG" id="COG0616">
    <property type="taxonomic scope" value="Bacteria"/>
</dbReference>
<keyword evidence="3 7" id="KW-0378">Hydrolase</keyword>
<feature type="transmembrane region" description="Helical" evidence="5">
    <location>
        <begin position="6"/>
        <end position="27"/>
    </location>
</feature>
<dbReference type="Pfam" id="PF01343">
    <property type="entry name" value="Peptidase_S49"/>
    <property type="match status" value="1"/>
</dbReference>
<dbReference type="PRINTS" id="PR00127">
    <property type="entry name" value="CLPPROTEASEP"/>
</dbReference>
<dbReference type="InterPro" id="IPR001907">
    <property type="entry name" value="ClpP"/>
</dbReference>
<sequence length="304" mass="32105">MEVKRLVGGIVLAVIGITVFFALAQIFRPPGAPQRGAGSAQAVAVIHLEGIIMDGQIQPLFGAPGGTRQIIGQLQDAAADRDVAAVVLRINSPGGTPAASQEVYNEVQRLKESGKPVVVSVGEMAASGGYWIASAADEIVANPASVTGSIGVIMETTNFVELYEMLGIESEVFKSGQYKDMGSAARPLSDDEREIIQSMVDDIFQQFVDVVASGRSLDREAVLEVADGRIFTGRQAKELGLVDRLGDLNTAIDAAGELAGIEGTPRIKEMRTRSPWGIFGGGVNMPLWQLFAPGEAEGSVLLPR</sequence>
<dbReference type="Gene3D" id="3.90.226.10">
    <property type="entry name" value="2-enoyl-CoA Hydratase, Chain A, domain 1"/>
    <property type="match status" value="1"/>
</dbReference>
<reference evidence="7 8" key="1">
    <citation type="submission" date="2009-02" db="EMBL/GenBank/DDBJ databases">
        <title>Sequencing of the draft genome and assembly of Dethiobacter alkaliphilus AHT 1.</title>
        <authorList>
            <consortium name="US DOE Joint Genome Institute (JGI-PGF)"/>
            <person name="Lucas S."/>
            <person name="Copeland A."/>
            <person name="Lapidus A."/>
            <person name="Glavina del Rio T."/>
            <person name="Dalin E."/>
            <person name="Tice H."/>
            <person name="Bruce D."/>
            <person name="Goodwin L."/>
            <person name="Pitluck S."/>
            <person name="Larimer F."/>
            <person name="Land M.L."/>
            <person name="Hauser L."/>
            <person name="Muyzer G."/>
        </authorList>
    </citation>
    <scope>NUCLEOTIDE SEQUENCE [LARGE SCALE GENOMIC DNA]</scope>
    <source>
        <strain evidence="7 8">AHT 1</strain>
    </source>
</reference>
<keyword evidence="5" id="KW-0472">Membrane</keyword>
<keyword evidence="8" id="KW-1185">Reference proteome</keyword>
<keyword evidence="5" id="KW-1133">Transmembrane helix</keyword>
<dbReference type="InterPro" id="IPR047272">
    <property type="entry name" value="S49_SppA_C"/>
</dbReference>
<feature type="domain" description="Peptidase S49" evidence="6">
    <location>
        <begin position="110"/>
        <end position="261"/>
    </location>
</feature>
<dbReference type="STRING" id="555088.DealDRAFT_1717"/>
<dbReference type="InterPro" id="IPR004635">
    <property type="entry name" value="Pept_S49_SppA"/>
</dbReference>
<comment type="caution">
    <text evidence="7">The sequence shown here is derived from an EMBL/GenBank/DDBJ whole genome shotgun (WGS) entry which is preliminary data.</text>
</comment>
<dbReference type="Gene3D" id="6.20.330.10">
    <property type="match status" value="1"/>
</dbReference>
<gene>
    <name evidence="7" type="ORF">DealDRAFT_1717</name>
</gene>
<dbReference type="GO" id="GO:0008707">
    <property type="term" value="F:inositol hexakisphosphate 4-phosphatase activity"/>
    <property type="evidence" value="ECO:0007669"/>
    <property type="project" value="UniProtKB-EC"/>
</dbReference>
<accession>C0GGG4</accession>
<protein>
    <submittedName>
        <fullName evidence="7">Signal peptide peptidase SppA, 36K type</fullName>
        <ecNumber evidence="7">3.1.3.26</ecNumber>
    </submittedName>
</protein>
<keyword evidence="5" id="KW-0812">Transmembrane</keyword>
<evidence type="ECO:0000313" key="8">
    <source>
        <dbReference type="Proteomes" id="UP000006443"/>
    </source>
</evidence>
<name>C0GGG4_DETAL</name>
<dbReference type="NCBIfam" id="TIGR00706">
    <property type="entry name" value="SppA_dom"/>
    <property type="match status" value="1"/>
</dbReference>
<keyword evidence="2" id="KW-0645">Protease</keyword>
<dbReference type="InterPro" id="IPR002142">
    <property type="entry name" value="Peptidase_S49"/>
</dbReference>
<keyword evidence="4" id="KW-0720">Serine protease</keyword>
<proteinExistence type="inferred from homology"/>
<dbReference type="GO" id="GO:0006508">
    <property type="term" value="P:proteolysis"/>
    <property type="evidence" value="ECO:0007669"/>
    <property type="project" value="UniProtKB-KW"/>
</dbReference>
<dbReference type="RefSeq" id="WP_008516618.1">
    <property type="nucleotide sequence ID" value="NZ_ACJM01000007.1"/>
</dbReference>
<dbReference type="CDD" id="cd07023">
    <property type="entry name" value="S49_Sppa_N_C"/>
    <property type="match status" value="1"/>
</dbReference>
<dbReference type="AlphaFoldDB" id="C0GGG4"/>
<dbReference type="PANTHER" id="PTHR42987">
    <property type="entry name" value="PEPTIDASE S49"/>
    <property type="match status" value="1"/>
</dbReference>